<organism evidence="4">
    <name type="scientific">viral metagenome</name>
    <dbReference type="NCBI Taxonomy" id="1070528"/>
    <lineage>
        <taxon>unclassified sequences</taxon>
        <taxon>metagenomes</taxon>
        <taxon>organismal metagenomes</taxon>
    </lineage>
</organism>
<dbReference type="InterPro" id="IPR011010">
    <property type="entry name" value="DNA_brk_join_enz"/>
</dbReference>
<dbReference type="GO" id="GO:0003677">
    <property type="term" value="F:DNA binding"/>
    <property type="evidence" value="ECO:0007669"/>
    <property type="project" value="UniProtKB-KW"/>
</dbReference>
<keyword evidence="2" id="KW-0233">DNA recombination</keyword>
<dbReference type="InterPro" id="IPR002104">
    <property type="entry name" value="Integrase_catalytic"/>
</dbReference>
<evidence type="ECO:0000259" key="3">
    <source>
        <dbReference type="PROSITE" id="PS51898"/>
    </source>
</evidence>
<feature type="domain" description="Tyr recombinase" evidence="3">
    <location>
        <begin position="23"/>
        <end position="196"/>
    </location>
</feature>
<evidence type="ECO:0000256" key="2">
    <source>
        <dbReference type="ARBA" id="ARBA00023172"/>
    </source>
</evidence>
<accession>A0A6M3IZ28</accession>
<dbReference type="Pfam" id="PF00589">
    <property type="entry name" value="Phage_integrase"/>
    <property type="match status" value="1"/>
</dbReference>
<reference evidence="4" key="1">
    <citation type="submission" date="2020-03" db="EMBL/GenBank/DDBJ databases">
        <title>The deep terrestrial virosphere.</title>
        <authorList>
            <person name="Holmfeldt K."/>
            <person name="Nilsson E."/>
            <person name="Simone D."/>
            <person name="Lopez-Fernandez M."/>
            <person name="Wu X."/>
            <person name="de Brujin I."/>
            <person name="Lundin D."/>
            <person name="Andersson A."/>
            <person name="Bertilsson S."/>
            <person name="Dopson M."/>
        </authorList>
    </citation>
    <scope>NUCLEOTIDE SEQUENCE</scope>
    <source>
        <strain evidence="4">MM415B00683</strain>
    </source>
</reference>
<dbReference type="PANTHER" id="PTHR30349:SF41">
    <property type="entry name" value="INTEGRASE_RECOMBINASE PROTEIN MJ0367-RELATED"/>
    <property type="match status" value="1"/>
</dbReference>
<gene>
    <name evidence="4" type="ORF">MM415B00683_0016</name>
</gene>
<dbReference type="PROSITE" id="PS51898">
    <property type="entry name" value="TYR_RECOMBINASE"/>
    <property type="match status" value="1"/>
</dbReference>
<dbReference type="Gene3D" id="1.10.443.10">
    <property type="entry name" value="Intergrase catalytic core"/>
    <property type="match status" value="1"/>
</dbReference>
<sequence>MGTPLNYTYRVDKKELRDSALKRMDRWFTEDEVLKILNHPMRLRTALMLRLLVETGIRVQELSNIVGNDIDIQERTLRVKVSKTKPRVVFFSPKTVDLLIEHDETVKFIKIFPKKRLFPGIPQIQLAVNTTLVELGLKEKQDGRGPHTFRHYFATFLFYVGDMWIGDIARLMGDTPDVVEKTYLHPTSTMLRKRVDKAMDW</sequence>
<protein>
    <submittedName>
        <fullName evidence="4">Putative site-specific tyrosine recombinase</fullName>
    </submittedName>
</protein>
<proteinExistence type="predicted"/>
<dbReference type="PANTHER" id="PTHR30349">
    <property type="entry name" value="PHAGE INTEGRASE-RELATED"/>
    <property type="match status" value="1"/>
</dbReference>
<evidence type="ECO:0000313" key="4">
    <source>
        <dbReference type="EMBL" id="QJA62946.1"/>
    </source>
</evidence>
<dbReference type="AlphaFoldDB" id="A0A6M3IZ28"/>
<name>A0A6M3IZ28_9ZZZZ</name>
<dbReference type="InterPro" id="IPR013762">
    <property type="entry name" value="Integrase-like_cat_sf"/>
</dbReference>
<dbReference type="GO" id="GO:0015074">
    <property type="term" value="P:DNA integration"/>
    <property type="evidence" value="ECO:0007669"/>
    <property type="project" value="InterPro"/>
</dbReference>
<keyword evidence="1" id="KW-0238">DNA-binding</keyword>
<dbReference type="GO" id="GO:0006310">
    <property type="term" value="P:DNA recombination"/>
    <property type="evidence" value="ECO:0007669"/>
    <property type="project" value="UniProtKB-KW"/>
</dbReference>
<dbReference type="SUPFAM" id="SSF56349">
    <property type="entry name" value="DNA breaking-rejoining enzymes"/>
    <property type="match status" value="1"/>
</dbReference>
<dbReference type="EMBL" id="MT141486">
    <property type="protein sequence ID" value="QJA62946.1"/>
    <property type="molecule type" value="Genomic_DNA"/>
</dbReference>
<evidence type="ECO:0000256" key="1">
    <source>
        <dbReference type="ARBA" id="ARBA00023125"/>
    </source>
</evidence>
<dbReference type="InterPro" id="IPR050090">
    <property type="entry name" value="Tyrosine_recombinase_XerCD"/>
</dbReference>